<evidence type="ECO:0000256" key="8">
    <source>
        <dbReference type="HAMAP-Rule" id="MF_00147"/>
    </source>
</evidence>
<comment type="similarity">
    <text evidence="3 8 9">Belongs to the triosephosphate isomerase family.</text>
</comment>
<evidence type="ECO:0000256" key="3">
    <source>
        <dbReference type="ARBA" id="ARBA00007422"/>
    </source>
</evidence>
<dbReference type="GO" id="GO:0046166">
    <property type="term" value="P:glyceraldehyde-3-phosphate biosynthetic process"/>
    <property type="evidence" value="ECO:0007669"/>
    <property type="project" value="TreeGrafter"/>
</dbReference>
<comment type="pathway">
    <text evidence="2">Carbohydrate metabolism; erythritol degradation.</text>
</comment>
<evidence type="ECO:0000256" key="7">
    <source>
        <dbReference type="ARBA" id="ARBA00023235"/>
    </source>
</evidence>
<dbReference type="PROSITE" id="PS00171">
    <property type="entry name" value="TIM_1"/>
    <property type="match status" value="1"/>
</dbReference>
<dbReference type="RefSeq" id="WP_047759017.1">
    <property type="nucleotide sequence ID" value="NZ_CP157942.1"/>
</dbReference>
<evidence type="ECO:0000256" key="5">
    <source>
        <dbReference type="ARBA" id="ARBA00022490"/>
    </source>
</evidence>
<dbReference type="EMBL" id="CP157942">
    <property type="protein sequence ID" value="XBS67059.1"/>
    <property type="molecule type" value="Genomic_DNA"/>
</dbReference>
<evidence type="ECO:0000256" key="2">
    <source>
        <dbReference type="ARBA" id="ARBA00004939"/>
    </source>
</evidence>
<protein>
    <recommendedName>
        <fullName evidence="8 9">Triosephosphate isomerase</fullName>
        <shortName evidence="8">TIM</shortName>
        <shortName evidence="8">TPI</shortName>
        <ecNumber evidence="8 9">5.3.1.1</ecNumber>
    </recommendedName>
    <alternativeName>
        <fullName evidence="8">Triose-phosphate isomerase</fullName>
    </alternativeName>
</protein>
<dbReference type="PROSITE" id="PS51440">
    <property type="entry name" value="TIM_2"/>
    <property type="match status" value="1"/>
</dbReference>
<proteinExistence type="inferred from homology"/>
<dbReference type="InterPro" id="IPR022896">
    <property type="entry name" value="TrioseP_Isoase_bac/euk"/>
</dbReference>
<feature type="binding site" evidence="8">
    <location>
        <position position="192"/>
    </location>
    <ligand>
        <name>substrate</name>
    </ligand>
</feature>
<comment type="pathway">
    <text evidence="8 9">Carbohydrate biosynthesis; gluconeogenesis.</text>
</comment>
<dbReference type="GO" id="GO:0006096">
    <property type="term" value="P:glycolytic process"/>
    <property type="evidence" value="ECO:0007669"/>
    <property type="project" value="UniProtKB-UniRule"/>
</dbReference>
<evidence type="ECO:0000256" key="9">
    <source>
        <dbReference type="RuleBase" id="RU363013"/>
    </source>
</evidence>
<gene>
    <name evidence="8" type="primary">tpiA</name>
    <name evidence="10" type="ORF">ABLO99_07900</name>
</gene>
<dbReference type="Gene3D" id="3.20.20.70">
    <property type="entry name" value="Aldolase class I"/>
    <property type="match status" value="1"/>
</dbReference>
<dbReference type="SUPFAM" id="SSF51351">
    <property type="entry name" value="Triosephosphate isomerase (TIM)"/>
    <property type="match status" value="1"/>
</dbReference>
<dbReference type="NCBIfam" id="TIGR00419">
    <property type="entry name" value="tim"/>
    <property type="match status" value="1"/>
</dbReference>
<dbReference type="HAMAP" id="MF_00147_B">
    <property type="entry name" value="TIM_B"/>
    <property type="match status" value="1"/>
</dbReference>
<comment type="catalytic activity">
    <reaction evidence="8 9">
        <text>D-glyceraldehyde 3-phosphate = dihydroxyacetone phosphate</text>
        <dbReference type="Rhea" id="RHEA:18585"/>
        <dbReference type="ChEBI" id="CHEBI:57642"/>
        <dbReference type="ChEBI" id="CHEBI:59776"/>
        <dbReference type="EC" id="5.3.1.1"/>
    </reaction>
</comment>
<keyword evidence="4 8" id="KW-0312">Gluconeogenesis</keyword>
<comment type="pathway">
    <text evidence="8 9">Carbohydrate degradation; glycolysis; D-glyceraldehyde 3-phosphate from glycerone phosphate: step 1/1.</text>
</comment>
<feature type="active site" description="Proton acceptor" evidence="8">
    <location>
        <position position="155"/>
    </location>
</feature>
<dbReference type="InterPro" id="IPR020861">
    <property type="entry name" value="Triosephosphate_isomerase_AS"/>
</dbReference>
<evidence type="ECO:0000256" key="6">
    <source>
        <dbReference type="ARBA" id="ARBA00023152"/>
    </source>
</evidence>
<dbReference type="PANTHER" id="PTHR21139">
    <property type="entry name" value="TRIOSEPHOSPHATE ISOMERASE"/>
    <property type="match status" value="1"/>
</dbReference>
<reference evidence="10" key="1">
    <citation type="submission" date="2024-06" db="EMBL/GenBank/DDBJ databases">
        <authorList>
            <person name="Dussert Y."/>
            <person name="Peccoud J."/>
            <person name="Pigeault R."/>
        </authorList>
    </citation>
    <scope>NUCLEOTIDE SEQUENCE</scope>
    <source>
        <strain evidence="10">WArc</strain>
    </source>
</reference>
<evidence type="ECO:0000256" key="1">
    <source>
        <dbReference type="ARBA" id="ARBA00000148"/>
    </source>
</evidence>
<dbReference type="Pfam" id="PF00121">
    <property type="entry name" value="TIM"/>
    <property type="match status" value="1"/>
</dbReference>
<dbReference type="GO" id="GO:0006094">
    <property type="term" value="P:gluconeogenesis"/>
    <property type="evidence" value="ECO:0007669"/>
    <property type="project" value="UniProtKB-UniRule"/>
</dbReference>
<evidence type="ECO:0000313" key="10">
    <source>
        <dbReference type="EMBL" id="XBS67059.1"/>
    </source>
</evidence>
<evidence type="ECO:0000256" key="4">
    <source>
        <dbReference type="ARBA" id="ARBA00022432"/>
    </source>
</evidence>
<dbReference type="PANTHER" id="PTHR21139:SF42">
    <property type="entry name" value="TRIOSEPHOSPHATE ISOMERASE"/>
    <property type="match status" value="1"/>
</dbReference>
<name>A0AAU7Q1Q1_9RICK</name>
<dbReference type="GO" id="GO:0019563">
    <property type="term" value="P:glycerol catabolic process"/>
    <property type="evidence" value="ECO:0007669"/>
    <property type="project" value="TreeGrafter"/>
</dbReference>
<keyword evidence="5 8" id="KW-0963">Cytoplasm</keyword>
<dbReference type="GO" id="GO:0005829">
    <property type="term" value="C:cytosol"/>
    <property type="evidence" value="ECO:0007669"/>
    <property type="project" value="TreeGrafter"/>
</dbReference>
<feature type="binding site" evidence="8">
    <location>
        <position position="161"/>
    </location>
    <ligand>
        <name>substrate</name>
    </ligand>
</feature>
<dbReference type="EC" id="5.3.1.1" evidence="8 9"/>
<dbReference type="GO" id="GO:0004807">
    <property type="term" value="F:triose-phosphate isomerase activity"/>
    <property type="evidence" value="ECO:0007669"/>
    <property type="project" value="UniProtKB-UniRule"/>
</dbReference>
<dbReference type="NCBIfam" id="NF011163">
    <property type="entry name" value="PRK14565.1"/>
    <property type="match status" value="1"/>
</dbReference>
<comment type="subunit">
    <text evidence="8 9">Homodimer.</text>
</comment>
<dbReference type="InterPro" id="IPR000652">
    <property type="entry name" value="Triosephosphate_isomerase"/>
</dbReference>
<comment type="function">
    <text evidence="8">Involved in the gluconeogenesis. Catalyzes stereospecifically the conversion of dihydroxyacetone phosphate (DHAP) to D-glyceraldehyde-3-phosphate (G3P).</text>
</comment>
<dbReference type="AlphaFoldDB" id="A0AAU7Q1Q1"/>
<dbReference type="InterPro" id="IPR013785">
    <property type="entry name" value="Aldolase_TIM"/>
</dbReference>
<feature type="active site" description="Electrophile" evidence="8">
    <location>
        <position position="91"/>
    </location>
</feature>
<comment type="catalytic activity">
    <reaction evidence="1">
        <text>L-erythrulose 1-phosphate = D-erythrulose 4-phosphate</text>
        <dbReference type="Rhea" id="RHEA:49588"/>
        <dbReference type="ChEBI" id="CHEBI:58002"/>
        <dbReference type="ChEBI" id="CHEBI:90796"/>
        <dbReference type="EC" id="5.3.1.33"/>
    </reaction>
</comment>
<keyword evidence="6 8" id="KW-0324">Glycolysis</keyword>
<sequence>MSFLIVANWKMNGTRSSFVDFIDKLNDKSNKITSKLVICPPFTSFPSNIELDNNIKIGAQNCHHKKSGSYTGEISAEMLKELGCSYVILGHSERAHETDSEIKLKSETAIESGLHPIICVGENSEDYKNKKTKEVIEYQCKNRLPTHGEYTIAYEPIWAIGTGNVPNNDAIAEVIETIKFCTGKKHIIYGGSVSSENIENLLSIPNLLGVLIGSASLDFDHFYKIIQQVEKNFSLINSKNR</sequence>
<accession>A0AAU7Q1Q1</accession>
<dbReference type="CDD" id="cd00311">
    <property type="entry name" value="TIM"/>
    <property type="match status" value="1"/>
</dbReference>
<keyword evidence="7 8" id="KW-0413">Isomerase</keyword>
<dbReference type="InterPro" id="IPR035990">
    <property type="entry name" value="TIM_sf"/>
</dbReference>
<feature type="binding site" evidence="8">
    <location>
        <begin position="8"/>
        <end position="10"/>
    </location>
    <ligand>
        <name>substrate</name>
    </ligand>
</feature>
<organism evidence="10">
    <name type="scientific">Wolbachia endosymbiont of Armadillidium arcangelii</name>
    <dbReference type="NCBI Taxonomy" id="3158571"/>
    <lineage>
        <taxon>Bacteria</taxon>
        <taxon>Pseudomonadati</taxon>
        <taxon>Pseudomonadota</taxon>
        <taxon>Alphaproteobacteria</taxon>
        <taxon>Rickettsiales</taxon>
        <taxon>Anaplasmataceae</taxon>
        <taxon>Wolbachieae</taxon>
        <taxon>Wolbachia</taxon>
    </lineage>
</organism>
<comment type="subcellular location">
    <subcellularLocation>
        <location evidence="8 9">Cytoplasm</location>
    </subcellularLocation>
</comment>
<comment type="caution">
    <text evidence="8">Lacks conserved residue(s) required for the propagation of feature annotation.</text>
</comment>